<sequence length="69" mass="8017">MILMPNKFRKRNIERKGTKKEQEKDRKLLGKNVTGLTDMEELNKEYEKETAPVEEGEVESRIIGPKEGV</sequence>
<organism evidence="2 3">
    <name type="scientific">Methanocella paludicola (strain DSM 17711 / JCM 13418 / NBRC 101707 / SANAE)</name>
    <dbReference type="NCBI Taxonomy" id="304371"/>
    <lineage>
        <taxon>Archaea</taxon>
        <taxon>Methanobacteriati</taxon>
        <taxon>Methanobacteriota</taxon>
        <taxon>Stenosarchaea group</taxon>
        <taxon>Methanomicrobia</taxon>
        <taxon>Methanocellales</taxon>
        <taxon>Methanocellaceae</taxon>
        <taxon>Methanocella</taxon>
    </lineage>
</organism>
<feature type="region of interest" description="Disordered" evidence="1">
    <location>
        <begin position="45"/>
        <end position="69"/>
    </location>
</feature>
<keyword evidence="3" id="KW-1185">Reference proteome</keyword>
<dbReference type="EMBL" id="AP011532">
    <property type="protein sequence ID" value="BAI62507.1"/>
    <property type="molecule type" value="Genomic_DNA"/>
</dbReference>
<dbReference type="KEGG" id="mpd:MCP_2435"/>
<dbReference type="STRING" id="304371.MCP_2435"/>
<dbReference type="Proteomes" id="UP000001882">
    <property type="component" value="Chromosome"/>
</dbReference>
<protein>
    <submittedName>
        <fullName evidence="2">Uncharacterized protein</fullName>
    </submittedName>
</protein>
<feature type="compositionally biased region" description="Basic and acidic residues" evidence="1">
    <location>
        <begin position="14"/>
        <end position="28"/>
    </location>
</feature>
<evidence type="ECO:0000313" key="3">
    <source>
        <dbReference type="Proteomes" id="UP000001882"/>
    </source>
</evidence>
<evidence type="ECO:0000313" key="2">
    <source>
        <dbReference type="EMBL" id="BAI62507.1"/>
    </source>
</evidence>
<name>D1Z1D5_METPS</name>
<dbReference type="AlphaFoldDB" id="D1Z1D5"/>
<evidence type="ECO:0000256" key="1">
    <source>
        <dbReference type="SAM" id="MobiDB-lite"/>
    </source>
</evidence>
<dbReference type="eggNOG" id="arCOG12560">
    <property type="taxonomic scope" value="Archaea"/>
</dbReference>
<gene>
    <name evidence="2" type="ordered locus">MCP_2435</name>
</gene>
<proteinExistence type="predicted"/>
<reference evidence="2 3" key="1">
    <citation type="journal article" date="2007" name="Appl. Environ. Microbiol.">
        <title>Isolation of key methanogens for global methane emission from rice paddy fields: a novel isolate affiliated with the clone cluster rice cluster I.</title>
        <authorList>
            <person name="Sakai S."/>
            <person name="Imachi H."/>
            <person name="Sekiguchi Y."/>
            <person name="Ohashi A."/>
            <person name="Harada H."/>
            <person name="Kamagata Y."/>
        </authorList>
    </citation>
    <scope>NUCLEOTIDE SEQUENCE [LARGE SCALE GENOMIC DNA]</scope>
    <source>
        <strain evidence="3">DSM 17711 / JCM 13418 / NBRC 101707 / SANAE</strain>
    </source>
</reference>
<dbReference type="InParanoid" id="D1Z1D5"/>
<accession>D1Z1D5</accession>
<reference evidence="2 3" key="2">
    <citation type="journal article" date="2008" name="Int. J. Syst. Evol. Microbiol.">
        <title>Methanocella paludicola gen. nov., sp. nov., a methane-producing archaeon, the first isolate of the lineage 'Rice Cluster I', and proposal of the new archaeal order Methanocellales ord. nov.</title>
        <authorList>
            <person name="Sakai S."/>
            <person name="Imachi H."/>
            <person name="Hanada S."/>
            <person name="Ohashi A."/>
            <person name="Harada H."/>
            <person name="Kamagata Y."/>
        </authorList>
    </citation>
    <scope>NUCLEOTIDE SEQUENCE [LARGE SCALE GENOMIC DNA]</scope>
    <source>
        <strain evidence="3">DSM 17711 / JCM 13418 / NBRC 101707 / SANAE</strain>
    </source>
</reference>
<feature type="region of interest" description="Disordered" evidence="1">
    <location>
        <begin position="1"/>
        <end position="32"/>
    </location>
</feature>
<reference evidence="3" key="3">
    <citation type="journal article" date="2011" name="PLoS ONE">
        <title>Genome sequence of a mesophilic hydrogenotrophic methanogen Methanocella paludicola, the first cultivated representative of the order Methanocellales.</title>
        <authorList>
            <person name="Sakai S."/>
            <person name="Takaki Y."/>
            <person name="Shimamura S."/>
            <person name="Sekine M."/>
            <person name="Tajima T."/>
            <person name="Kosugi H."/>
            <person name="Ichikawa N."/>
            <person name="Tasumi E."/>
            <person name="Hiraki A.T."/>
            <person name="Shimizu A."/>
            <person name="Kato Y."/>
            <person name="Nishiko R."/>
            <person name="Mori K."/>
            <person name="Fujita N."/>
            <person name="Imachi H."/>
            <person name="Takai K."/>
        </authorList>
    </citation>
    <scope>NUCLEOTIDE SEQUENCE [LARGE SCALE GENOMIC DNA]</scope>
    <source>
        <strain evidence="3">DSM 17711 / JCM 13418 / NBRC 101707 / SANAE</strain>
    </source>
</reference>